<evidence type="ECO:0000313" key="1">
    <source>
        <dbReference type="EMBL" id="MBX48192.1"/>
    </source>
</evidence>
<dbReference type="EMBL" id="GGEC01067708">
    <property type="protein sequence ID" value="MBX48192.1"/>
    <property type="molecule type" value="Transcribed_RNA"/>
</dbReference>
<sequence length="78" mass="8877">MTVNTIKPLRKLDIAYLLSKLRVHQKAHGFPYSFAVVDVVVTIQIQHKWGIGEHCRDSNQCIHGTCFLVVLIARSFLT</sequence>
<organism evidence="1">
    <name type="scientific">Rhizophora mucronata</name>
    <name type="common">Asiatic mangrove</name>
    <dbReference type="NCBI Taxonomy" id="61149"/>
    <lineage>
        <taxon>Eukaryota</taxon>
        <taxon>Viridiplantae</taxon>
        <taxon>Streptophyta</taxon>
        <taxon>Embryophyta</taxon>
        <taxon>Tracheophyta</taxon>
        <taxon>Spermatophyta</taxon>
        <taxon>Magnoliopsida</taxon>
        <taxon>eudicotyledons</taxon>
        <taxon>Gunneridae</taxon>
        <taxon>Pentapetalae</taxon>
        <taxon>rosids</taxon>
        <taxon>fabids</taxon>
        <taxon>Malpighiales</taxon>
        <taxon>Rhizophoraceae</taxon>
        <taxon>Rhizophora</taxon>
    </lineage>
</organism>
<dbReference type="AlphaFoldDB" id="A0A2P2P0H8"/>
<reference evidence="1" key="1">
    <citation type="submission" date="2018-02" db="EMBL/GenBank/DDBJ databases">
        <title>Rhizophora mucronata_Transcriptome.</title>
        <authorList>
            <person name="Meera S.P."/>
            <person name="Sreeshan A."/>
            <person name="Augustine A."/>
        </authorList>
    </citation>
    <scope>NUCLEOTIDE SEQUENCE</scope>
    <source>
        <tissue evidence="1">Leaf</tissue>
    </source>
</reference>
<proteinExistence type="predicted"/>
<name>A0A2P2P0H8_RHIMU</name>
<protein>
    <submittedName>
        <fullName evidence="1">Uncharacterized protein</fullName>
    </submittedName>
</protein>
<accession>A0A2P2P0H8</accession>